<dbReference type="EMBL" id="CM026422">
    <property type="protein sequence ID" value="KAG0586941.1"/>
    <property type="molecule type" value="Genomic_DNA"/>
</dbReference>
<dbReference type="Proteomes" id="UP000822688">
    <property type="component" value="Chromosome 2"/>
</dbReference>
<dbReference type="InterPro" id="IPR036249">
    <property type="entry name" value="Thioredoxin-like_sf"/>
</dbReference>
<dbReference type="AlphaFoldDB" id="A0A8T0IWA3"/>
<dbReference type="Gene3D" id="3.40.30.10">
    <property type="entry name" value="Glutaredoxin"/>
    <property type="match status" value="1"/>
</dbReference>
<dbReference type="SUPFAM" id="SSF47616">
    <property type="entry name" value="GST C-terminal domain-like"/>
    <property type="match status" value="1"/>
</dbReference>
<dbReference type="SFLD" id="SFLDS00019">
    <property type="entry name" value="Glutathione_Transferase_(cytos"/>
    <property type="match status" value="1"/>
</dbReference>
<dbReference type="Pfam" id="PF13409">
    <property type="entry name" value="GST_N_2"/>
    <property type="match status" value="1"/>
</dbReference>
<dbReference type="InterPro" id="IPR004046">
    <property type="entry name" value="GST_C"/>
</dbReference>
<sequence>MAFSCWGDLGLERRTLVRNCVVSWLLLCTVAMAGTCGAQPSAEGSVILYSYPLAFNPAKAKLALEEKGIKYTEKKVDLFNGQSLEPWYLKLNPNASTPTLVAGDEKITESADIIRWADRQGTPLGGDSVDRAFVNEWLEKVDKWDGNLFVAANSGAGAAVKFSTKYKIKVAEAHAARNPELAELYKQKIVTMEKTVAEISDQALVESNRKQVKDLLDEAETILASRKFLAGEEYSAADVIFTPVIYRMYIVKKEKEYVDTRPNMKRYYEEIKKRPSYKKTFAVSDSSFATASTILPALGKVLFSKATGKY</sequence>
<dbReference type="CDD" id="cd00570">
    <property type="entry name" value="GST_N_family"/>
    <property type="match status" value="1"/>
</dbReference>
<dbReference type="InterPro" id="IPR040079">
    <property type="entry name" value="Glutathione_S-Trfase"/>
</dbReference>
<evidence type="ECO:0000259" key="3">
    <source>
        <dbReference type="PROSITE" id="PS50405"/>
    </source>
</evidence>
<dbReference type="SFLD" id="SFLDG00358">
    <property type="entry name" value="Main_(cytGST)"/>
    <property type="match status" value="1"/>
</dbReference>
<feature type="domain" description="GST C-terminal" evidence="3">
    <location>
        <begin position="127"/>
        <end position="292"/>
    </location>
</feature>
<dbReference type="PROSITE" id="PS50404">
    <property type="entry name" value="GST_NTER"/>
    <property type="match status" value="1"/>
</dbReference>
<dbReference type="PANTHER" id="PTHR45374:SF2">
    <property type="entry name" value="TCHQD CLASS GLUTATHIONE S-TRANSFERASE"/>
    <property type="match status" value="1"/>
</dbReference>
<proteinExistence type="predicted"/>
<evidence type="ECO:0000313" key="5">
    <source>
        <dbReference type="Proteomes" id="UP000822688"/>
    </source>
</evidence>
<dbReference type="GO" id="GO:0004364">
    <property type="term" value="F:glutathione transferase activity"/>
    <property type="evidence" value="ECO:0007669"/>
    <property type="project" value="InterPro"/>
</dbReference>
<dbReference type="InterPro" id="IPR004045">
    <property type="entry name" value="Glutathione_S-Trfase_N"/>
</dbReference>
<evidence type="ECO:0008006" key="6">
    <source>
        <dbReference type="Google" id="ProtNLM"/>
    </source>
</evidence>
<reference evidence="4" key="1">
    <citation type="submission" date="2020-06" db="EMBL/GenBank/DDBJ databases">
        <title>WGS assembly of Ceratodon purpureus strain R40.</title>
        <authorList>
            <person name="Carey S.B."/>
            <person name="Jenkins J."/>
            <person name="Shu S."/>
            <person name="Lovell J.T."/>
            <person name="Sreedasyam A."/>
            <person name="Maumus F."/>
            <person name="Tiley G.P."/>
            <person name="Fernandez-Pozo N."/>
            <person name="Barry K."/>
            <person name="Chen C."/>
            <person name="Wang M."/>
            <person name="Lipzen A."/>
            <person name="Daum C."/>
            <person name="Saski C.A."/>
            <person name="Payton A.C."/>
            <person name="Mcbreen J.C."/>
            <person name="Conrad R.E."/>
            <person name="Kollar L.M."/>
            <person name="Olsson S."/>
            <person name="Huttunen S."/>
            <person name="Landis J.B."/>
            <person name="Wickett N.J."/>
            <person name="Johnson M.G."/>
            <person name="Rensing S.A."/>
            <person name="Grimwood J."/>
            <person name="Schmutz J."/>
            <person name="Mcdaniel S.F."/>
        </authorList>
    </citation>
    <scope>NUCLEOTIDE SEQUENCE</scope>
    <source>
        <strain evidence="4">R40</strain>
    </source>
</reference>
<comment type="caution">
    <text evidence="4">The sequence shown here is derived from an EMBL/GenBank/DDBJ whole genome shotgun (WGS) entry which is preliminary data.</text>
</comment>
<keyword evidence="1" id="KW-0732">Signal</keyword>
<feature type="domain" description="GST N-terminal" evidence="2">
    <location>
        <begin position="44"/>
        <end position="125"/>
    </location>
</feature>
<evidence type="ECO:0000259" key="2">
    <source>
        <dbReference type="PROSITE" id="PS50404"/>
    </source>
</evidence>
<evidence type="ECO:0000313" key="4">
    <source>
        <dbReference type="EMBL" id="KAG0586941.1"/>
    </source>
</evidence>
<organism evidence="4 5">
    <name type="scientific">Ceratodon purpureus</name>
    <name type="common">Fire moss</name>
    <name type="synonym">Dicranum purpureum</name>
    <dbReference type="NCBI Taxonomy" id="3225"/>
    <lineage>
        <taxon>Eukaryota</taxon>
        <taxon>Viridiplantae</taxon>
        <taxon>Streptophyta</taxon>
        <taxon>Embryophyta</taxon>
        <taxon>Bryophyta</taxon>
        <taxon>Bryophytina</taxon>
        <taxon>Bryopsida</taxon>
        <taxon>Dicranidae</taxon>
        <taxon>Pseudoditrichales</taxon>
        <taxon>Ditrichaceae</taxon>
        <taxon>Ceratodon</taxon>
    </lineage>
</organism>
<dbReference type="Gene3D" id="1.20.1050.10">
    <property type="match status" value="1"/>
</dbReference>
<feature type="chain" id="PRO_5035900146" description="TCHQD class glutathione S-transferase" evidence="1">
    <location>
        <begin position="39"/>
        <end position="310"/>
    </location>
</feature>
<dbReference type="SUPFAM" id="SSF52833">
    <property type="entry name" value="Thioredoxin-like"/>
    <property type="match status" value="1"/>
</dbReference>
<protein>
    <recommendedName>
        <fullName evidence="6">TCHQD class glutathione S-transferase</fullName>
    </recommendedName>
</protein>
<dbReference type="InterPro" id="IPR010987">
    <property type="entry name" value="Glutathione-S-Trfase_C-like"/>
</dbReference>
<evidence type="ECO:0000256" key="1">
    <source>
        <dbReference type="SAM" id="SignalP"/>
    </source>
</evidence>
<dbReference type="InterPro" id="IPR044617">
    <property type="entry name" value="TCHQD"/>
</dbReference>
<dbReference type="PROSITE" id="PS50405">
    <property type="entry name" value="GST_CTER"/>
    <property type="match status" value="1"/>
</dbReference>
<name>A0A8T0IWA3_CERPU</name>
<dbReference type="Pfam" id="PF00043">
    <property type="entry name" value="GST_C"/>
    <property type="match status" value="1"/>
</dbReference>
<accession>A0A8T0IWA3</accession>
<gene>
    <name evidence="4" type="ORF">KC19_2G129400</name>
</gene>
<keyword evidence="5" id="KW-1185">Reference proteome</keyword>
<dbReference type="InterPro" id="IPR036282">
    <property type="entry name" value="Glutathione-S-Trfase_C_sf"/>
</dbReference>
<feature type="signal peptide" evidence="1">
    <location>
        <begin position="1"/>
        <end position="38"/>
    </location>
</feature>
<dbReference type="PANTHER" id="PTHR45374">
    <property type="entry name" value="GLUTATHIONE S-TRANSFERASE TCHQD"/>
    <property type="match status" value="1"/>
</dbReference>